<dbReference type="Proteomes" id="UP000320179">
    <property type="component" value="Chromosome"/>
</dbReference>
<reference evidence="1 2" key="1">
    <citation type="journal article" date="2019" name="Science">
        <title>Social genes are selection hotspots in kin groups of a soil microbe.</title>
        <authorList>
            <person name="Wielgoss S."/>
            <person name="Wolfensberger R."/>
            <person name="Sun L."/>
            <person name="Fiegna F."/>
            <person name="Velicer G.J."/>
        </authorList>
    </citation>
    <scope>NUCLEOTIDE SEQUENCE [LARGE SCALE GENOMIC DNA]</scope>
    <source>
        <strain evidence="1 2">MC3.5.9c15</strain>
    </source>
</reference>
<sequence length="514" mass="53960">MGVRHSASHRPPVSDRRGVVHMRVGRWCVLAGLGMLGCGGVEEDVRAATGEERVHAQACAPGGSVYKVKDILPPGAPLPSPSVPVPDSLTNVQGTLYFGSDLYGDRATLWRSDGTSVGTVPVKEFIAQGPGYRGLREFTSVGARLFFMVNEPPFGRELWVSDGTGAGTRLVKDLEPGTASSSLYYLGQAGDVLTFFRMPSAGAGQSLWRSDGTEAGTFQLMAYGPEQEVSSRSLGVAGARLFTVSSTGEGTWLWRTDGTAAGTTRVKRLDAEQVYLSGWEHTEAGVSVFTFWDSGSITEVWKTDGTPGGTVRLESFGGDVRLLGALGGHVYLSSVVGGGTSLRVSRVSLAGGGKEAVTTLPNRYAGQPGAWPFVQMAVCAGGKLYLSVGIGTPGPAPREVSLWVTDGTAAGTRELSRGLSTSDEWASPLFDTGVGTLLFSTSEGGTGLEPWVTDGTHERTGLVADLSPLGGSGPEDFTRVGSTVFFRANSNTWGDALWAMPANVACPTQELHAR</sequence>
<name>A0AAE6KQF0_MYXXA</name>
<gene>
    <name evidence="1" type="ORF">BHS09_03515</name>
</gene>
<protein>
    <submittedName>
        <fullName evidence="1">Uncharacterized protein</fullName>
    </submittedName>
</protein>
<organism evidence="1 2">
    <name type="scientific">Myxococcus xanthus</name>
    <dbReference type="NCBI Taxonomy" id="34"/>
    <lineage>
        <taxon>Bacteria</taxon>
        <taxon>Pseudomonadati</taxon>
        <taxon>Myxococcota</taxon>
        <taxon>Myxococcia</taxon>
        <taxon>Myxococcales</taxon>
        <taxon>Cystobacterineae</taxon>
        <taxon>Myxococcaceae</taxon>
        <taxon>Myxococcus</taxon>
    </lineage>
</organism>
<proteinExistence type="predicted"/>
<dbReference type="AlphaFoldDB" id="A0AAE6KQF0"/>
<evidence type="ECO:0000313" key="1">
    <source>
        <dbReference type="EMBL" id="QDE66142.1"/>
    </source>
</evidence>
<accession>A0AAE6KQF0</accession>
<evidence type="ECO:0000313" key="2">
    <source>
        <dbReference type="Proteomes" id="UP000320179"/>
    </source>
</evidence>
<dbReference type="EMBL" id="CP017174">
    <property type="protein sequence ID" value="QDE66142.1"/>
    <property type="molecule type" value="Genomic_DNA"/>
</dbReference>